<evidence type="ECO:0000256" key="2">
    <source>
        <dbReference type="ARBA" id="ARBA00004429"/>
    </source>
</evidence>
<comment type="subcellular location">
    <subcellularLocation>
        <location evidence="2 16">Cell inner membrane</location>
        <topology evidence="2 16">Multi-pass membrane protein</topology>
    </subcellularLocation>
</comment>
<comment type="function">
    <text evidence="1 16">Membrane-anchoring subunit of succinate dehydrogenase (SDH).</text>
</comment>
<evidence type="ECO:0000256" key="14">
    <source>
        <dbReference type="ARBA" id="ARBA00023004"/>
    </source>
</evidence>
<dbReference type="InterPro" id="IPR014312">
    <property type="entry name" value="Succ_DH_anchor"/>
</dbReference>
<accession>A0A0B0HC96</accession>
<evidence type="ECO:0000256" key="18">
    <source>
        <dbReference type="PIRSR" id="PIRSR000169-2"/>
    </source>
</evidence>
<dbReference type="Gene3D" id="1.20.1300.10">
    <property type="entry name" value="Fumarate reductase/succinate dehydrogenase, transmembrane subunit"/>
    <property type="match status" value="1"/>
</dbReference>
<protein>
    <recommendedName>
        <fullName evidence="4 16">Succinate dehydrogenase hydrophobic membrane anchor subunit</fullName>
    </recommendedName>
</protein>
<dbReference type="GO" id="GO:0016491">
    <property type="term" value="F:oxidoreductase activity"/>
    <property type="evidence" value="ECO:0007669"/>
    <property type="project" value="UniProtKB-KW"/>
</dbReference>
<dbReference type="GO" id="GO:0017004">
    <property type="term" value="P:cytochrome complex assembly"/>
    <property type="evidence" value="ECO:0007669"/>
    <property type="project" value="TreeGrafter"/>
</dbReference>
<keyword evidence="14 18" id="KW-0408">Iron</keyword>
<comment type="pathway">
    <text evidence="3 16">Carbohydrate metabolism; tricarboxylic acid cycle.</text>
</comment>
<dbReference type="GO" id="GO:0046872">
    <property type="term" value="F:metal ion binding"/>
    <property type="evidence" value="ECO:0007669"/>
    <property type="project" value="UniProtKB-KW"/>
</dbReference>
<keyword evidence="7 16" id="KW-0997">Cell inner membrane</keyword>
<evidence type="ECO:0000313" key="23">
    <source>
        <dbReference type="Proteomes" id="UP000190962"/>
    </source>
</evidence>
<organism evidence="20 22">
    <name type="scientific">Solemya velum gill symbiont</name>
    <dbReference type="NCBI Taxonomy" id="2340"/>
    <lineage>
        <taxon>Bacteria</taxon>
        <taxon>Pseudomonadati</taxon>
        <taxon>Pseudomonadota</taxon>
        <taxon>Gammaproteobacteria</taxon>
        <taxon>sulfur-oxidizing symbionts</taxon>
    </lineage>
</organism>
<evidence type="ECO:0000256" key="6">
    <source>
        <dbReference type="ARBA" id="ARBA00022475"/>
    </source>
</evidence>
<sequence length="113" mass="12759">MSRKLSGLRAWYVQRLSAAYITFYVLIAVISMLFNGTPTTYKSWATVWSSPLVSTMTLLFFTALLIHAWIGIRDVILDYVHPFGARLVVLSLFAVMLITSGLWVARVLFNAIN</sequence>
<dbReference type="GO" id="GO:0006099">
    <property type="term" value="P:tricarboxylic acid cycle"/>
    <property type="evidence" value="ECO:0007669"/>
    <property type="project" value="UniProtKB-UniRule"/>
</dbReference>
<dbReference type="STRING" id="2340.JV46_18260"/>
<keyword evidence="15 16" id="KW-0472">Membrane</keyword>
<dbReference type="InterPro" id="IPR034804">
    <property type="entry name" value="SQR/QFR_C/D"/>
</dbReference>
<keyword evidence="13 19" id="KW-1133">Transmembrane helix</keyword>
<evidence type="ECO:0000313" key="21">
    <source>
        <dbReference type="EMBL" id="OOY35327.1"/>
    </source>
</evidence>
<dbReference type="SUPFAM" id="SSF81343">
    <property type="entry name" value="Fumarate reductase respiratory complex transmembrane subunits"/>
    <property type="match status" value="1"/>
</dbReference>
<dbReference type="GO" id="GO:0005886">
    <property type="term" value="C:plasma membrane"/>
    <property type="evidence" value="ECO:0007669"/>
    <property type="project" value="UniProtKB-SubCell"/>
</dbReference>
<dbReference type="PANTHER" id="PTHR38689:SF1">
    <property type="entry name" value="SUCCINATE DEHYDROGENASE HYDROPHOBIC MEMBRANE ANCHOR SUBUNIT"/>
    <property type="match status" value="1"/>
</dbReference>
<reference evidence="20 22" key="1">
    <citation type="journal article" date="2014" name="BMC Genomics">
        <title>The genome of the intracellular bacterium of the coastal bivalve, Solemya velum: a blueprint for thriving in and out of symbiosis.</title>
        <authorList>
            <person name="Dmytrenko O."/>
            <person name="Russell S.L."/>
            <person name="Loo W.T."/>
            <person name="Fontanez K.M."/>
            <person name="Liao L."/>
            <person name="Roeselers G."/>
            <person name="Sharma R."/>
            <person name="Stewart F.J."/>
            <person name="Newton I.L."/>
            <person name="Woyke T."/>
            <person name="Wu D."/>
            <person name="Lang J.M."/>
            <person name="Eisen J.A."/>
            <person name="Cavanaugh C.M."/>
        </authorList>
    </citation>
    <scope>NUCLEOTIDE SEQUENCE [LARGE SCALE GENOMIC DNA]</scope>
    <source>
        <strain evidence="20 22">WH</strain>
    </source>
</reference>
<keyword evidence="6 16" id="KW-1003">Cell membrane</keyword>
<keyword evidence="12 16" id="KW-0249">Electron transport</keyword>
<evidence type="ECO:0000256" key="11">
    <source>
        <dbReference type="ARBA" id="ARBA00022723"/>
    </source>
</evidence>
<feature type="transmembrane region" description="Helical" evidence="19">
    <location>
        <begin position="12"/>
        <end position="34"/>
    </location>
</feature>
<dbReference type="InterPro" id="IPR000701">
    <property type="entry name" value="SuccDH_FuR_B_TM-su"/>
</dbReference>
<evidence type="ECO:0000256" key="19">
    <source>
        <dbReference type="SAM" id="Phobius"/>
    </source>
</evidence>
<evidence type="ECO:0000256" key="4">
    <source>
        <dbReference type="ARBA" id="ARBA00019425"/>
    </source>
</evidence>
<evidence type="ECO:0000313" key="22">
    <source>
        <dbReference type="Proteomes" id="UP000030856"/>
    </source>
</evidence>
<keyword evidence="22" id="KW-1185">Reference proteome</keyword>
<dbReference type="UniPathway" id="UPA00223"/>
<keyword evidence="10 19" id="KW-0812">Transmembrane</keyword>
<name>A0A0B0HC96_SOVGS</name>
<keyword evidence="11 18" id="KW-0479">Metal-binding</keyword>
<dbReference type="Pfam" id="PF01127">
    <property type="entry name" value="Sdh_cyt"/>
    <property type="match status" value="1"/>
</dbReference>
<dbReference type="RefSeq" id="WP_043115149.1">
    <property type="nucleotide sequence ID" value="NZ_JRAA01000001.1"/>
</dbReference>
<evidence type="ECO:0000313" key="20">
    <source>
        <dbReference type="EMBL" id="KHF25494.1"/>
    </source>
</evidence>
<dbReference type="NCBIfam" id="TIGR02968">
    <property type="entry name" value="succ_dehyd_anc"/>
    <property type="match status" value="1"/>
</dbReference>
<evidence type="ECO:0000256" key="13">
    <source>
        <dbReference type="ARBA" id="ARBA00022989"/>
    </source>
</evidence>
<evidence type="ECO:0000256" key="12">
    <source>
        <dbReference type="ARBA" id="ARBA00022982"/>
    </source>
</evidence>
<feature type="binding site" description="axial binding residue" evidence="18">
    <location>
        <position position="67"/>
    </location>
    <ligand>
        <name>heme</name>
        <dbReference type="ChEBI" id="CHEBI:30413"/>
        <note>ligand shared with second transmembrane subunit</note>
    </ligand>
    <ligandPart>
        <name>Fe</name>
        <dbReference type="ChEBI" id="CHEBI:18248"/>
    </ligandPart>
</feature>
<evidence type="ECO:0000256" key="5">
    <source>
        <dbReference type="ARBA" id="ARBA00022448"/>
    </source>
</evidence>
<evidence type="ECO:0000256" key="15">
    <source>
        <dbReference type="ARBA" id="ARBA00023136"/>
    </source>
</evidence>
<evidence type="ECO:0000256" key="16">
    <source>
        <dbReference type="PIRNR" id="PIRNR000169"/>
    </source>
</evidence>
<keyword evidence="8 16" id="KW-0816">Tricarboxylic acid cycle</keyword>
<feature type="transmembrane region" description="Helical" evidence="19">
    <location>
        <begin position="54"/>
        <end position="72"/>
    </location>
</feature>
<evidence type="ECO:0000256" key="8">
    <source>
        <dbReference type="ARBA" id="ARBA00022532"/>
    </source>
</evidence>
<evidence type="ECO:0000256" key="17">
    <source>
        <dbReference type="PIRSR" id="PIRSR000169-1"/>
    </source>
</evidence>
<evidence type="ECO:0000256" key="3">
    <source>
        <dbReference type="ARBA" id="ARBA00005163"/>
    </source>
</evidence>
<evidence type="ECO:0000256" key="9">
    <source>
        <dbReference type="ARBA" id="ARBA00022617"/>
    </source>
</evidence>
<dbReference type="AlphaFoldDB" id="A0A0B0HC96"/>
<gene>
    <name evidence="20" type="primary">sdhD</name>
    <name evidence="21" type="ORF">BOV88_05175</name>
    <name evidence="20" type="ORF">JV46_18260</name>
</gene>
<evidence type="ECO:0000256" key="10">
    <source>
        <dbReference type="ARBA" id="ARBA00022692"/>
    </source>
</evidence>
<feature type="binding site" evidence="17">
    <location>
        <position position="79"/>
    </location>
    <ligand>
        <name>a ubiquinone</name>
        <dbReference type="ChEBI" id="CHEBI:16389"/>
    </ligand>
</feature>
<dbReference type="eggNOG" id="COG2142">
    <property type="taxonomic scope" value="Bacteria"/>
</dbReference>
<keyword evidence="5 16" id="KW-0813">Transport</keyword>
<keyword evidence="9 18" id="KW-0349">Heme</keyword>
<dbReference type="PIRSF" id="PIRSF000169">
    <property type="entry name" value="SDH_D"/>
    <property type="match status" value="1"/>
</dbReference>
<dbReference type="EMBL" id="JRAA01000001">
    <property type="protein sequence ID" value="KHF25494.1"/>
    <property type="molecule type" value="Genomic_DNA"/>
</dbReference>
<keyword evidence="20" id="KW-0560">Oxidoreductase</keyword>
<reference evidence="21 23" key="2">
    <citation type="submission" date="2016-11" db="EMBL/GenBank/DDBJ databases">
        <title>Mixed transmission modes and dynamic genome evolution in an obligate animal-bacterial symbiosis.</title>
        <authorList>
            <person name="Russell S.L."/>
            <person name="Corbett-Detig R.B."/>
            <person name="Cavanaugh C.M."/>
        </authorList>
    </citation>
    <scope>NUCLEOTIDE SEQUENCE [LARGE SCALE GENOMIC DNA]</scope>
    <source>
        <strain evidence="21">MA-KB16</strain>
    </source>
</reference>
<dbReference type="PANTHER" id="PTHR38689">
    <property type="entry name" value="SUCCINATE DEHYDROGENASE HYDROPHOBIC MEMBRANE ANCHOR SUBUNIT"/>
    <property type="match status" value="1"/>
</dbReference>
<comment type="caution">
    <text evidence="20">The sequence shown here is derived from an EMBL/GenBank/DDBJ whole genome shotgun (WGS) entry which is preliminary data.</text>
</comment>
<dbReference type="PATRIC" id="fig|2340.3.peg.15"/>
<dbReference type="Proteomes" id="UP000190962">
    <property type="component" value="Unassembled WGS sequence"/>
</dbReference>
<dbReference type="GO" id="GO:0020037">
    <property type="term" value="F:heme binding"/>
    <property type="evidence" value="ECO:0007669"/>
    <property type="project" value="InterPro"/>
</dbReference>
<dbReference type="EMBL" id="MPNX01000005">
    <property type="protein sequence ID" value="OOY35327.1"/>
    <property type="molecule type" value="Genomic_DNA"/>
</dbReference>
<feature type="transmembrane region" description="Helical" evidence="19">
    <location>
        <begin position="84"/>
        <end position="105"/>
    </location>
</feature>
<dbReference type="GO" id="GO:0009055">
    <property type="term" value="F:electron transfer activity"/>
    <property type="evidence" value="ECO:0007669"/>
    <property type="project" value="TreeGrafter"/>
</dbReference>
<proteinExistence type="predicted"/>
<evidence type="ECO:0000256" key="7">
    <source>
        <dbReference type="ARBA" id="ARBA00022519"/>
    </source>
</evidence>
<dbReference type="Proteomes" id="UP000030856">
    <property type="component" value="Unassembled WGS sequence"/>
</dbReference>
<comment type="cofactor">
    <cofactor evidence="18">
        <name>heme</name>
        <dbReference type="ChEBI" id="CHEBI:30413"/>
    </cofactor>
    <text evidence="18">The heme is bound between the two transmembrane subunits.</text>
</comment>
<evidence type="ECO:0000256" key="1">
    <source>
        <dbReference type="ARBA" id="ARBA00004050"/>
    </source>
</evidence>
<dbReference type="OrthoDB" id="5612767at2"/>